<name>A0A261XWQ2_9FUNG</name>
<sequence length="60" mass="6864">MTYNVNNDVATLTWTWDVVGDALKLLLLCWPHHRKVLVNANYVNIQYLTIKAYMKGVAGN</sequence>
<accession>A0A261XWQ2</accession>
<evidence type="ECO:0000313" key="1">
    <source>
        <dbReference type="EMBL" id="OZJ02787.1"/>
    </source>
</evidence>
<evidence type="ECO:0000313" key="2">
    <source>
        <dbReference type="Proteomes" id="UP000242875"/>
    </source>
</evidence>
<comment type="caution">
    <text evidence="1">The sequence shown here is derived from an EMBL/GenBank/DDBJ whole genome shotgun (WGS) entry which is preliminary data.</text>
</comment>
<dbReference type="AlphaFoldDB" id="A0A261XWQ2"/>
<gene>
    <name evidence="1" type="ORF">BZG36_03491</name>
</gene>
<proteinExistence type="predicted"/>
<dbReference type="Proteomes" id="UP000242875">
    <property type="component" value="Unassembled WGS sequence"/>
</dbReference>
<reference evidence="1 2" key="1">
    <citation type="journal article" date="2017" name="Mycologia">
        <title>Bifiguratus adelaidae, gen. et sp. nov., a new member of Mucoromycotina in endophytic and soil-dwelling habitats.</title>
        <authorList>
            <person name="Torres-Cruz T.J."/>
            <person name="Billingsley Tobias T.L."/>
            <person name="Almatruk M."/>
            <person name="Hesse C."/>
            <person name="Kuske C.R."/>
            <person name="Desiro A."/>
            <person name="Benucci G.M."/>
            <person name="Bonito G."/>
            <person name="Stajich J.E."/>
            <person name="Dunlap C."/>
            <person name="Arnold A.E."/>
            <person name="Porras-Alfaro A."/>
        </authorList>
    </citation>
    <scope>NUCLEOTIDE SEQUENCE [LARGE SCALE GENOMIC DNA]</scope>
    <source>
        <strain evidence="1 2">AZ0501</strain>
    </source>
</reference>
<protein>
    <submittedName>
        <fullName evidence="1">Uncharacterized protein</fullName>
    </submittedName>
</protein>
<organism evidence="1 2">
    <name type="scientific">Bifiguratus adelaidae</name>
    <dbReference type="NCBI Taxonomy" id="1938954"/>
    <lineage>
        <taxon>Eukaryota</taxon>
        <taxon>Fungi</taxon>
        <taxon>Fungi incertae sedis</taxon>
        <taxon>Mucoromycota</taxon>
        <taxon>Mucoromycotina</taxon>
        <taxon>Endogonomycetes</taxon>
        <taxon>Endogonales</taxon>
        <taxon>Endogonales incertae sedis</taxon>
        <taxon>Bifiguratus</taxon>
    </lineage>
</organism>
<dbReference type="EMBL" id="MVBO01000126">
    <property type="protein sequence ID" value="OZJ02787.1"/>
    <property type="molecule type" value="Genomic_DNA"/>
</dbReference>
<keyword evidence="2" id="KW-1185">Reference proteome</keyword>
<feature type="non-terminal residue" evidence="1">
    <location>
        <position position="60"/>
    </location>
</feature>